<name>A0A2T0MT18_9ACTN</name>
<reference evidence="1 2" key="1">
    <citation type="submission" date="2018-03" db="EMBL/GenBank/DDBJ databases">
        <title>Genomic Encyclopedia of Type Strains, Phase III (KMG-III): the genomes of soil and plant-associated and newly described type strains.</title>
        <authorList>
            <person name="Whitman W."/>
        </authorList>
    </citation>
    <scope>NUCLEOTIDE SEQUENCE [LARGE SCALE GENOMIC DNA]</scope>
    <source>
        <strain evidence="1 2">CGMCC 4.7104</strain>
    </source>
</reference>
<dbReference type="AlphaFoldDB" id="A0A2T0MT18"/>
<protein>
    <submittedName>
        <fullName evidence="1">Uncharacterized protein</fullName>
    </submittedName>
</protein>
<dbReference type="EMBL" id="PVNG01000014">
    <property type="protein sequence ID" value="PRX61730.1"/>
    <property type="molecule type" value="Genomic_DNA"/>
</dbReference>
<sequence length="186" mass="19625">MTGVVGPAAPAPFFEIGYVALNPGRAGCVSRGNGYGQTGYEVTRGLRRLRSIVACCLTALGVGFAVSSIWNPHPLSATGHGGHRSEPVARPAMTAERLIAAARCGRTQEQGHSAELRQVVCLSPQGRYTIMTFATAAGEDAWLGEARPYGGTYLAGDRWAVVAEPALLDELRDRLGGEIENHPHGS</sequence>
<dbReference type="Proteomes" id="UP000238312">
    <property type="component" value="Unassembled WGS sequence"/>
</dbReference>
<evidence type="ECO:0000313" key="1">
    <source>
        <dbReference type="EMBL" id="PRX61730.1"/>
    </source>
</evidence>
<organism evidence="1 2">
    <name type="scientific">Nonomuraea fuscirosea</name>
    <dbReference type="NCBI Taxonomy" id="1291556"/>
    <lineage>
        <taxon>Bacteria</taxon>
        <taxon>Bacillati</taxon>
        <taxon>Actinomycetota</taxon>
        <taxon>Actinomycetes</taxon>
        <taxon>Streptosporangiales</taxon>
        <taxon>Streptosporangiaceae</taxon>
        <taxon>Nonomuraea</taxon>
    </lineage>
</organism>
<proteinExistence type="predicted"/>
<gene>
    <name evidence="1" type="ORF">B0I32_11499</name>
</gene>
<evidence type="ECO:0000313" key="2">
    <source>
        <dbReference type="Proteomes" id="UP000238312"/>
    </source>
</evidence>
<keyword evidence="2" id="KW-1185">Reference proteome</keyword>
<comment type="caution">
    <text evidence="1">The sequence shown here is derived from an EMBL/GenBank/DDBJ whole genome shotgun (WGS) entry which is preliminary data.</text>
</comment>
<accession>A0A2T0MT18</accession>